<evidence type="ECO:0000313" key="5">
    <source>
        <dbReference type="EMBL" id="GMI20841.1"/>
    </source>
</evidence>
<evidence type="ECO:0000256" key="2">
    <source>
        <dbReference type="PROSITE-ProRule" id="PRU00117"/>
    </source>
</evidence>
<feature type="domain" description="K Homology" evidence="4">
    <location>
        <begin position="266"/>
        <end position="332"/>
    </location>
</feature>
<dbReference type="Proteomes" id="UP001165082">
    <property type="component" value="Unassembled WGS sequence"/>
</dbReference>
<feature type="domain" description="K Homology" evidence="4">
    <location>
        <begin position="11"/>
        <end position="76"/>
    </location>
</feature>
<dbReference type="CDD" id="cd00105">
    <property type="entry name" value="KH-I"/>
    <property type="match status" value="4"/>
</dbReference>
<feature type="domain" description="K Homology" evidence="4">
    <location>
        <begin position="874"/>
        <end position="944"/>
    </location>
</feature>
<comment type="caution">
    <text evidence="5">The sequence shown here is derived from an EMBL/GenBank/DDBJ whole genome shotgun (WGS) entry which is preliminary data.</text>
</comment>
<dbReference type="PANTHER" id="PTHR10288">
    <property type="entry name" value="KH DOMAIN CONTAINING RNA BINDING PROTEIN"/>
    <property type="match status" value="1"/>
</dbReference>
<keyword evidence="6" id="KW-1185">Reference proteome</keyword>
<keyword evidence="2" id="KW-0694">RNA-binding</keyword>
<reference evidence="5" key="1">
    <citation type="submission" date="2022-07" db="EMBL/GenBank/DDBJ databases">
        <title>Genome analysis of Parmales, a sister group of diatoms, reveals the evolutionary specialization of diatoms from phago-mixotrophs to photoautotrophs.</title>
        <authorList>
            <person name="Ban H."/>
            <person name="Sato S."/>
            <person name="Yoshikawa S."/>
            <person name="Kazumasa Y."/>
            <person name="Nakamura Y."/>
            <person name="Ichinomiya M."/>
            <person name="Saitoh K."/>
            <person name="Sato N."/>
            <person name="Blanc-Mathieu R."/>
            <person name="Endo H."/>
            <person name="Kuwata A."/>
            <person name="Ogata H."/>
        </authorList>
    </citation>
    <scope>NUCLEOTIDE SEQUENCE</scope>
</reference>
<sequence length="948" mass="103243">MAVNLNCKPSEIVEKFVDVPQVYLARVIGKGGSNIKEVESKFKVRCDVLKNEMKIKVSGSDDAATSAIDSIENITLAVDVTVELRKEVVNSLLSNKAATLNEIQTSLNNIRLSIPKKSNTLTLRGRQDVIDRAIERINSLDIHAAYLTFAPRELGIVIGKGGETIKELEAAHSVTLEILSRSEGATDNLQIVGSAHDVEKATNAIELLVSENEVLEEDMEVTQAHRNLFLSDTAAVIKAIQKESGAYLRMSANSSQSNYKGGIPSAPSTMTIKGTRAQISSARTLGGENIKVIRKATKATIEIDWDASKIRIQSNDDDQVQKAKEDIMEIVRNNQVEIIVVGQPLLPLLLGVMGKPVRNKIIDEIGVKLEVIQDTRDIKVRGTKEKIDKAVVCVKEFLAANYTTMYEVAAEDTSLLLGGGADSVIKTLAGKFECDVHMQRDTNMVRIRGVQEKVEAAIADLKKTIHGGDGVVVEDLKVAENVMGKVIGKGGAKISEIETTHNIKINALQNSNMLRLRGDEKNVSEAVREILVFVANQKVNETVPVEDPKLLPVLAAKGSLFKKIHSRGVTPVLKGQNLRLRGYPEDVDEVKRMLTEESKSGIFEVKVALDECHVKKVGVVSSPHWQRIIDSSKASVSIGEAGVSIMGKREEVVTALEQTHAFFQFCLNDQFAKVDVGAASLTGAFTPGDLLLIGFDTSTTLTRDFVTECLFVRTDKGKEEIGKALENIDRKLKSWSKLHVTIKVEDWARPVIIGAKGVTINKLREETKCEISVQGNSIEVSGEDEEAIDKAKAAVEKLLEENKVWSVKVELPKDSKGSFIGKGGANIKVLKAETGGVYDVIDGGNAVEVKGGEEEVAKAKDAIEKWVGDWSEKNFVHVIEDVSNSGQSAVIGSKGDVVRGLQEEYKIRINVVRGDGEERSGSVELKGERGNVESAVDAVRKIISEGEE</sequence>
<feature type="domain" description="K Homology" evidence="4">
    <location>
        <begin position="803"/>
        <end position="868"/>
    </location>
</feature>
<keyword evidence="3" id="KW-0175">Coiled coil</keyword>
<gene>
    <name evidence="5" type="ORF">TrRE_jg13549</name>
</gene>
<dbReference type="OrthoDB" id="10027144at2759"/>
<protein>
    <recommendedName>
        <fullName evidence="4">K Homology domain-containing protein</fullName>
    </recommendedName>
</protein>
<dbReference type="InterPro" id="IPR004087">
    <property type="entry name" value="KH_dom"/>
</dbReference>
<feature type="non-terminal residue" evidence="5">
    <location>
        <position position="1"/>
    </location>
</feature>
<dbReference type="Pfam" id="PF00013">
    <property type="entry name" value="KH_1"/>
    <property type="match status" value="7"/>
</dbReference>
<accession>A0A9W7L299</accession>
<feature type="domain" description="K Homology" evidence="4">
    <location>
        <begin position="400"/>
        <end position="466"/>
    </location>
</feature>
<dbReference type="EMBL" id="BRXZ01008074">
    <property type="protein sequence ID" value="GMI20841.1"/>
    <property type="molecule type" value="Genomic_DNA"/>
</dbReference>
<dbReference type="Gene3D" id="3.30.1370.10">
    <property type="entry name" value="K Homology domain, type 1"/>
    <property type="match status" value="6"/>
</dbReference>
<dbReference type="SMART" id="SM00322">
    <property type="entry name" value="KH"/>
    <property type="match status" value="10"/>
</dbReference>
<name>A0A9W7L299_9STRA</name>
<dbReference type="InterPro" id="IPR036612">
    <property type="entry name" value="KH_dom_type_1_sf"/>
</dbReference>
<feature type="domain" description="K Homology" evidence="4">
    <location>
        <begin position="77"/>
        <end position="142"/>
    </location>
</feature>
<evidence type="ECO:0000256" key="3">
    <source>
        <dbReference type="SAM" id="Coils"/>
    </source>
</evidence>
<dbReference type="SUPFAM" id="SSF54791">
    <property type="entry name" value="Eukaryotic type KH-domain (KH-domain type I)"/>
    <property type="match status" value="7"/>
</dbReference>
<feature type="domain" description="K Homology" evidence="4">
    <location>
        <begin position="333"/>
        <end position="399"/>
    </location>
</feature>
<proteinExistence type="predicted"/>
<dbReference type="AlphaFoldDB" id="A0A9W7L299"/>
<dbReference type="PROSITE" id="PS50084">
    <property type="entry name" value="KH_TYPE_1"/>
    <property type="match status" value="7"/>
</dbReference>
<evidence type="ECO:0000256" key="1">
    <source>
        <dbReference type="ARBA" id="ARBA00022737"/>
    </source>
</evidence>
<dbReference type="Gene3D" id="3.30.310.210">
    <property type="match status" value="1"/>
</dbReference>
<organism evidence="5 6">
    <name type="scientific">Triparma retinervis</name>
    <dbReference type="NCBI Taxonomy" id="2557542"/>
    <lineage>
        <taxon>Eukaryota</taxon>
        <taxon>Sar</taxon>
        <taxon>Stramenopiles</taxon>
        <taxon>Ochrophyta</taxon>
        <taxon>Bolidophyceae</taxon>
        <taxon>Parmales</taxon>
        <taxon>Triparmaceae</taxon>
        <taxon>Triparma</taxon>
    </lineage>
</organism>
<feature type="coiled-coil region" evidence="3">
    <location>
        <begin position="781"/>
        <end position="808"/>
    </location>
</feature>
<evidence type="ECO:0000259" key="4">
    <source>
        <dbReference type="SMART" id="SM00322"/>
    </source>
</evidence>
<evidence type="ECO:0000313" key="6">
    <source>
        <dbReference type="Proteomes" id="UP001165082"/>
    </source>
</evidence>
<dbReference type="InterPro" id="IPR004088">
    <property type="entry name" value="KH_dom_type_1"/>
</dbReference>
<feature type="domain" description="K Homology" evidence="4">
    <location>
        <begin position="143"/>
        <end position="210"/>
    </location>
</feature>
<feature type="domain" description="K Homology" evidence="4">
    <location>
        <begin position="470"/>
        <end position="535"/>
    </location>
</feature>
<feature type="domain" description="K Homology" evidence="4">
    <location>
        <begin position="736"/>
        <end position="800"/>
    </location>
</feature>
<dbReference type="GO" id="GO:0003723">
    <property type="term" value="F:RNA binding"/>
    <property type="evidence" value="ECO:0007669"/>
    <property type="project" value="UniProtKB-UniRule"/>
</dbReference>
<keyword evidence="1" id="KW-0677">Repeat</keyword>